<reference evidence="1 6" key="2">
    <citation type="submission" date="2016-04" db="EMBL/GenBank/DDBJ databases">
        <title>Complete genome sequence of Thermococcus thioreducens type strain OGL-20P.</title>
        <authorList>
            <person name="Oger P.M."/>
        </authorList>
    </citation>
    <scope>NUCLEOTIDE SEQUENCE [LARGE SCALE GENOMIC DNA]</scope>
    <source>
        <strain evidence="1 6">OGL-20P</strain>
    </source>
</reference>
<proteinExistence type="predicted"/>
<evidence type="ECO:0000313" key="5">
    <source>
        <dbReference type="Proteomes" id="UP000182125"/>
    </source>
</evidence>
<dbReference type="Proteomes" id="UP000051862">
    <property type="component" value="Unassembled WGS sequence"/>
</dbReference>
<dbReference type="PATRIC" id="fig|277988.4.peg.1538"/>
<accession>A0A0Q2UN74</accession>
<dbReference type="STRING" id="277988.SAMN05216170_1808"/>
<dbReference type="Proteomes" id="UP000250136">
    <property type="component" value="Chromosome"/>
</dbReference>
<dbReference type="EMBL" id="LIXN01000011">
    <property type="protein sequence ID" value="KQH82136.1"/>
    <property type="molecule type" value="Genomic_DNA"/>
</dbReference>
<dbReference type="KEGG" id="ttd:A3L14_02355"/>
<dbReference type="EMBL" id="FOIW01000002">
    <property type="protein sequence ID" value="SEW13553.1"/>
    <property type="molecule type" value="Genomic_DNA"/>
</dbReference>
<evidence type="ECO:0000313" key="4">
    <source>
        <dbReference type="Proteomes" id="UP000051862"/>
    </source>
</evidence>
<sequence length="232" mass="26794">METIKSVVSSKEDLNALIDQLWPGGLTVIKNRAFLGGEFILHAFVYYSKIKGIPLIIEDVFDTLPIYMKHLEIMGVYIDKSDVNVIKVGGIQEYGNILGKIKFENDPNVYQRKIEKKLQEIMSKGRYIHLVLGLERFLTLQNDVHSTYILLSLIRQKLGDPRSINVYLVEPSVLESVNFNPLPMLEDMATSVIELEDDEELIRIKLVKSVFTLLNNKRYIIVSPREILRWWT</sequence>
<dbReference type="InterPro" id="IPR005489">
    <property type="entry name" value="DUF257"/>
</dbReference>
<dbReference type="Gene3D" id="3.40.50.11570">
    <property type="entry name" value="Protein of unknown function DUF257"/>
    <property type="match status" value="1"/>
</dbReference>
<keyword evidence="6" id="KW-1185">Reference proteome</keyword>
<organism evidence="2 4">
    <name type="scientific">Thermococcus thioreducens</name>
    <dbReference type="NCBI Taxonomy" id="277988"/>
    <lineage>
        <taxon>Archaea</taxon>
        <taxon>Methanobacteriati</taxon>
        <taxon>Methanobacteriota</taxon>
        <taxon>Thermococci</taxon>
        <taxon>Thermococcales</taxon>
        <taxon>Thermococcaceae</taxon>
        <taxon>Thermococcus</taxon>
    </lineage>
</organism>
<evidence type="ECO:0000313" key="6">
    <source>
        <dbReference type="Proteomes" id="UP000250136"/>
    </source>
</evidence>
<evidence type="ECO:0000313" key="1">
    <source>
        <dbReference type="EMBL" id="ASJ11800.1"/>
    </source>
</evidence>
<evidence type="ECO:0008006" key="7">
    <source>
        <dbReference type="Google" id="ProtNLM"/>
    </source>
</evidence>
<dbReference type="GeneID" id="33333227"/>
<reference evidence="3 5" key="3">
    <citation type="submission" date="2016-10" db="EMBL/GenBank/DDBJ databases">
        <authorList>
            <person name="de Groot N.N."/>
        </authorList>
    </citation>
    <scope>NUCLEOTIDE SEQUENCE [LARGE SCALE GENOMIC DNA]</scope>
    <source>
        <strain evidence="3 5">OGL-20</strain>
    </source>
</reference>
<protein>
    <recommendedName>
        <fullName evidence="7">DUF835 domain-containing protein</fullName>
    </recommendedName>
</protein>
<gene>
    <name evidence="1" type="ORF">A3L14_02355</name>
    <name evidence="2" type="ORF">AMR53_07295</name>
    <name evidence="3" type="ORF">SAMN05216170_1808</name>
</gene>
<dbReference type="EMBL" id="CP015105">
    <property type="protein sequence ID" value="ASJ11800.1"/>
    <property type="molecule type" value="Genomic_DNA"/>
</dbReference>
<dbReference type="OrthoDB" id="85940at2157"/>
<name>A0A0Q2UN74_9EURY</name>
<reference evidence="2 4" key="1">
    <citation type="submission" date="2015-08" db="EMBL/GenBank/DDBJ databases">
        <title>Thermococcus thioreducens DSM 14981 genome sequencing.</title>
        <authorList>
            <person name="Hong S.-J."/>
            <person name="Kim M.-C."/>
            <person name="Shin J.-H."/>
        </authorList>
    </citation>
    <scope>NUCLEOTIDE SEQUENCE [LARGE SCALE GENOMIC DNA]</scope>
    <source>
        <strain evidence="2 4">DSM 14981</strain>
    </source>
</reference>
<dbReference type="Pfam" id="PF03192">
    <property type="entry name" value="DUF257"/>
    <property type="match status" value="1"/>
</dbReference>
<evidence type="ECO:0000313" key="2">
    <source>
        <dbReference type="EMBL" id="KQH82136.1"/>
    </source>
</evidence>
<dbReference type="AlphaFoldDB" id="A0A0Q2UN74"/>
<evidence type="ECO:0000313" key="3">
    <source>
        <dbReference type="EMBL" id="SEW13553.1"/>
    </source>
</evidence>
<dbReference type="Proteomes" id="UP000182125">
    <property type="component" value="Unassembled WGS sequence"/>
</dbReference>
<dbReference type="RefSeq" id="WP_055429626.1">
    <property type="nucleotide sequence ID" value="NZ_CP015105.1"/>
</dbReference>